<keyword evidence="1" id="KW-1133">Transmembrane helix</keyword>
<reference evidence="2 3" key="1">
    <citation type="submission" date="2023-12" db="EMBL/GenBank/DDBJ databases">
        <title>Genome sequencing and assembly of bacterial species from a model synthetic community.</title>
        <authorList>
            <person name="Hogle S.L."/>
        </authorList>
    </citation>
    <scope>NUCLEOTIDE SEQUENCE [LARGE SCALE GENOMIC DNA]</scope>
    <source>
        <strain evidence="2 3">HAMBI_3031</strain>
    </source>
</reference>
<dbReference type="Proteomes" id="UP001325680">
    <property type="component" value="Chromosome"/>
</dbReference>
<dbReference type="EMBL" id="CP139960">
    <property type="protein sequence ID" value="WQD36620.1"/>
    <property type="molecule type" value="Genomic_DNA"/>
</dbReference>
<evidence type="ECO:0000313" key="3">
    <source>
        <dbReference type="Proteomes" id="UP001325680"/>
    </source>
</evidence>
<keyword evidence="3" id="KW-1185">Reference proteome</keyword>
<proteinExistence type="predicted"/>
<sequence>MELDEFKSGWRNAGNRIKSQEDLEKMTKLVNHPVIKRIKTRLAIQIVVLLLFLLVYYDWFDGDQKPLYANLALVTGLVLYVLNDVVGYLSLMKPVGESNLRQSVLDYLMRVKRLSFFSLLVTLLYSSSIVIFFTSTIVFTKEKWLVLLFSTVIVCQLIILSSKLWSRWIKKLNQQIKDFDVDDNRTA</sequence>
<feature type="transmembrane region" description="Helical" evidence="1">
    <location>
        <begin position="42"/>
        <end position="59"/>
    </location>
</feature>
<feature type="transmembrane region" description="Helical" evidence="1">
    <location>
        <begin position="116"/>
        <end position="138"/>
    </location>
</feature>
<organism evidence="2 3">
    <name type="scientific">Niabella yanshanensis</name>
    <dbReference type="NCBI Taxonomy" id="577386"/>
    <lineage>
        <taxon>Bacteria</taxon>
        <taxon>Pseudomonadati</taxon>
        <taxon>Bacteroidota</taxon>
        <taxon>Chitinophagia</taxon>
        <taxon>Chitinophagales</taxon>
        <taxon>Chitinophagaceae</taxon>
        <taxon>Niabella</taxon>
    </lineage>
</organism>
<evidence type="ECO:0000313" key="2">
    <source>
        <dbReference type="EMBL" id="WQD36620.1"/>
    </source>
</evidence>
<feature type="transmembrane region" description="Helical" evidence="1">
    <location>
        <begin position="71"/>
        <end position="91"/>
    </location>
</feature>
<evidence type="ECO:0000256" key="1">
    <source>
        <dbReference type="SAM" id="Phobius"/>
    </source>
</evidence>
<accession>A0ABZ0W024</accession>
<keyword evidence="1" id="KW-0812">Transmembrane</keyword>
<feature type="transmembrane region" description="Helical" evidence="1">
    <location>
        <begin position="144"/>
        <end position="165"/>
    </location>
</feature>
<protein>
    <submittedName>
        <fullName evidence="2">Uncharacterized protein</fullName>
    </submittedName>
</protein>
<name>A0ABZ0W024_9BACT</name>
<keyword evidence="1" id="KW-0472">Membrane</keyword>
<dbReference type="RefSeq" id="WP_114790239.1">
    <property type="nucleotide sequence ID" value="NZ_CP139960.1"/>
</dbReference>
<gene>
    <name evidence="2" type="ORF">U0035_13180</name>
</gene>